<feature type="domain" description="Ppx/GppA phosphatase C-terminal" evidence="1">
    <location>
        <begin position="32"/>
        <end position="196"/>
    </location>
</feature>
<dbReference type="SUPFAM" id="SSF109604">
    <property type="entry name" value="HD-domain/PDEase-like"/>
    <property type="match status" value="1"/>
</dbReference>
<dbReference type="AlphaFoldDB" id="A0A1J3CFZ7"/>
<dbReference type="Gene3D" id="1.10.3210.10">
    <property type="entry name" value="Hypothetical protein af1432"/>
    <property type="match status" value="1"/>
</dbReference>
<dbReference type="InterPro" id="IPR050273">
    <property type="entry name" value="GppA/Ppx_hydrolase"/>
</dbReference>
<accession>A0A1J3CFZ7</accession>
<dbReference type="PANTHER" id="PTHR30005:SF0">
    <property type="entry name" value="RETROGRADE REGULATION PROTEIN 2"/>
    <property type="match status" value="1"/>
</dbReference>
<organism evidence="2">
    <name type="scientific">Noccaea caerulescens</name>
    <name type="common">Alpine penny-cress</name>
    <name type="synonym">Thlaspi caerulescens</name>
    <dbReference type="NCBI Taxonomy" id="107243"/>
    <lineage>
        <taxon>Eukaryota</taxon>
        <taxon>Viridiplantae</taxon>
        <taxon>Streptophyta</taxon>
        <taxon>Embryophyta</taxon>
        <taxon>Tracheophyta</taxon>
        <taxon>Spermatophyta</taxon>
        <taxon>Magnoliopsida</taxon>
        <taxon>eudicotyledons</taxon>
        <taxon>Gunneridae</taxon>
        <taxon>Pentapetalae</taxon>
        <taxon>rosids</taxon>
        <taxon>malvids</taxon>
        <taxon>Brassicales</taxon>
        <taxon>Brassicaceae</taxon>
        <taxon>Coluteocarpeae</taxon>
        <taxon>Noccaea</taxon>
    </lineage>
</organism>
<evidence type="ECO:0000313" key="2">
    <source>
        <dbReference type="EMBL" id="JAU05687.1"/>
    </source>
</evidence>
<sequence>MEVSEYALAEGVIADSLAKAFDGSYDLNANARWRSVMRLATRLNGKKRMNHAVHCANTAKAIFVGLRKCNDFSVILDEKDLEYLEAACFLHNIGIITGKKGYHKQSYHIIKNGDHLHSYTAEEVELIAMLTRYQRKKFPKLDRAPVKNFTVETRRKFIIMCLIIRLSVILQRSENLDLQEVEFLEPSESFKLVLKQQNQEPLVNGSHDHVKKKSDALQLEQEIEHLKRLFKKEMVVVLPS</sequence>
<dbReference type="PANTHER" id="PTHR30005">
    <property type="entry name" value="EXOPOLYPHOSPHATASE"/>
    <property type="match status" value="1"/>
</dbReference>
<name>A0A1J3CFZ7_NOCCA</name>
<evidence type="ECO:0000259" key="1">
    <source>
        <dbReference type="Pfam" id="PF21447"/>
    </source>
</evidence>
<dbReference type="EMBL" id="GEVI01026633">
    <property type="protein sequence ID" value="JAU05687.1"/>
    <property type="molecule type" value="Transcribed_RNA"/>
</dbReference>
<dbReference type="InterPro" id="IPR048950">
    <property type="entry name" value="Ppx_GppA_C"/>
</dbReference>
<dbReference type="Pfam" id="PF21447">
    <property type="entry name" value="Ppx-GppA_III"/>
    <property type="match status" value="1"/>
</dbReference>
<protein>
    <submittedName>
        <fullName evidence="2">Exopolyphosphatase</fullName>
    </submittedName>
</protein>
<dbReference type="GO" id="GO:0016462">
    <property type="term" value="F:pyrophosphatase activity"/>
    <property type="evidence" value="ECO:0007669"/>
    <property type="project" value="TreeGrafter"/>
</dbReference>
<reference evidence="2" key="1">
    <citation type="submission" date="2016-07" db="EMBL/GenBank/DDBJ databases">
        <title>De novo transcriptome assembly of four accessions of the metal hyperaccumulator plant Noccaea caerulescens.</title>
        <authorList>
            <person name="Blande D."/>
            <person name="Halimaa P."/>
            <person name="Tervahauta A.I."/>
            <person name="Aarts M.G."/>
            <person name="Karenlampi S.O."/>
        </authorList>
    </citation>
    <scope>NUCLEOTIDE SEQUENCE</scope>
</reference>
<dbReference type="FunFam" id="1.10.3210.10:FF:000025">
    <property type="entry name" value="Exopolyphosphatase"/>
    <property type="match status" value="1"/>
</dbReference>
<proteinExistence type="predicted"/>
<gene>
    <name evidence="2" type="ORF">GA_TR19284_c1_g1_i1_g.62886</name>
</gene>